<reference evidence="12" key="1">
    <citation type="submission" date="2017-08" db="EMBL/GenBank/DDBJ databases">
        <authorList>
            <person name="Varghese N."/>
            <person name="Submissions S."/>
        </authorList>
    </citation>
    <scope>NUCLEOTIDE SEQUENCE [LARGE SCALE GENOMIC DNA]</scope>
    <source>
        <strain evidence="12">AP-Melu-1000-B4</strain>
    </source>
</reference>
<dbReference type="PANTHER" id="PTHR30329:SF21">
    <property type="entry name" value="LIPOPROTEIN YIAD-RELATED"/>
    <property type="match status" value="1"/>
</dbReference>
<dbReference type="CDD" id="cd07185">
    <property type="entry name" value="OmpA_C-like"/>
    <property type="match status" value="1"/>
</dbReference>
<dbReference type="InterPro" id="IPR014169">
    <property type="entry name" value="Pal_lipo_C"/>
</dbReference>
<keyword evidence="3 8" id="KW-0472">Membrane</keyword>
<dbReference type="OrthoDB" id="9809164at2"/>
<protein>
    <recommendedName>
        <fullName evidence="8">Peptidoglycan-associated lipoprotein</fullName>
        <shortName evidence="8">PAL</shortName>
    </recommendedName>
</protein>
<organism evidence="11 12">
    <name type="scientific">Polynucleobacter meluiroseus</name>
    <dbReference type="NCBI Taxonomy" id="1938814"/>
    <lineage>
        <taxon>Bacteria</taxon>
        <taxon>Pseudomonadati</taxon>
        <taxon>Pseudomonadota</taxon>
        <taxon>Betaproteobacteria</taxon>
        <taxon>Burkholderiales</taxon>
        <taxon>Burkholderiaceae</taxon>
        <taxon>Polynucleobacter</taxon>
    </lineage>
</organism>
<evidence type="ECO:0000256" key="7">
    <source>
        <dbReference type="ARBA" id="ARBA00023306"/>
    </source>
</evidence>
<dbReference type="SUPFAM" id="SSF103088">
    <property type="entry name" value="OmpA-like"/>
    <property type="match status" value="1"/>
</dbReference>
<comment type="subunit">
    <text evidence="8">The Tol-Pal system is composed of five core proteins: the inner membrane proteins TolA, TolQ and TolR, the periplasmic protein TolB and the outer membrane protein Pal. They form a network linking the inner and outer membranes and the peptidoglycan layer.</text>
</comment>
<evidence type="ECO:0000256" key="6">
    <source>
        <dbReference type="ARBA" id="ARBA00023288"/>
    </source>
</evidence>
<dbReference type="AlphaFoldDB" id="A0A240E2A7"/>
<sequence length="168" mass="18174">MKISSARRLATFAIVGAAALLMAACSSVKLDDVNGDGANGGSGGNFASQPWNDPSSPLYQRSVYFDLNEYTVQTKYQAQLSAHASFLKGHPNQKIIIQGNTDDRGTAEYNLALGQRRSDAVRKALNLMGVTDNQMEAVSFGKEKPKAEGDNEAAWAENRRADIVYITN</sequence>
<keyword evidence="4 8" id="KW-0564">Palmitate</keyword>
<dbReference type="Proteomes" id="UP000218069">
    <property type="component" value="Unassembled WGS sequence"/>
</dbReference>
<proteinExistence type="inferred from homology"/>
<dbReference type="Pfam" id="PF00691">
    <property type="entry name" value="OmpA"/>
    <property type="match status" value="1"/>
</dbReference>
<dbReference type="Gene3D" id="3.30.1330.60">
    <property type="entry name" value="OmpA-like domain"/>
    <property type="match status" value="1"/>
</dbReference>
<dbReference type="InterPro" id="IPR036737">
    <property type="entry name" value="OmpA-like_sf"/>
</dbReference>
<feature type="chain" id="PRO_5013077094" description="Peptidoglycan-associated lipoprotein" evidence="9">
    <location>
        <begin position="24"/>
        <end position="168"/>
    </location>
</feature>
<evidence type="ECO:0000256" key="3">
    <source>
        <dbReference type="ARBA" id="ARBA00023136"/>
    </source>
</evidence>
<dbReference type="PRINTS" id="PR01021">
    <property type="entry name" value="OMPADOMAIN"/>
</dbReference>
<keyword evidence="6 8" id="KW-0449">Lipoprotein</keyword>
<name>A0A240E2A7_9BURK</name>
<accession>A0A240E2A7</accession>
<dbReference type="EMBL" id="OANS01000003">
    <property type="protein sequence ID" value="SNX29064.1"/>
    <property type="molecule type" value="Genomic_DNA"/>
</dbReference>
<dbReference type="GO" id="GO:0051301">
    <property type="term" value="P:cell division"/>
    <property type="evidence" value="ECO:0007669"/>
    <property type="project" value="UniProtKB-UniRule"/>
</dbReference>
<comment type="similarity">
    <text evidence="8">Belongs to the Pal lipoprotein family.</text>
</comment>
<evidence type="ECO:0000256" key="9">
    <source>
        <dbReference type="SAM" id="SignalP"/>
    </source>
</evidence>
<evidence type="ECO:0000256" key="4">
    <source>
        <dbReference type="ARBA" id="ARBA00023139"/>
    </source>
</evidence>
<keyword evidence="7 8" id="KW-0131">Cell cycle</keyword>
<dbReference type="PROSITE" id="PS51123">
    <property type="entry name" value="OMPA_2"/>
    <property type="match status" value="1"/>
</dbReference>
<dbReference type="PROSITE" id="PS51257">
    <property type="entry name" value="PROKAR_LIPOPROTEIN"/>
    <property type="match status" value="1"/>
</dbReference>
<evidence type="ECO:0000256" key="1">
    <source>
        <dbReference type="ARBA" id="ARBA00022618"/>
    </source>
</evidence>
<dbReference type="InterPro" id="IPR006665">
    <property type="entry name" value="OmpA-like"/>
</dbReference>
<gene>
    <name evidence="8" type="primary">pal</name>
    <name evidence="11" type="ORF">SAMN06295945_1427</name>
</gene>
<evidence type="ECO:0000259" key="10">
    <source>
        <dbReference type="PROSITE" id="PS51123"/>
    </source>
</evidence>
<dbReference type="HAMAP" id="MF_02204">
    <property type="entry name" value="Pal"/>
    <property type="match status" value="1"/>
</dbReference>
<evidence type="ECO:0000256" key="2">
    <source>
        <dbReference type="ARBA" id="ARBA00022729"/>
    </source>
</evidence>
<keyword evidence="12" id="KW-1185">Reference proteome</keyword>
<dbReference type="InterPro" id="IPR006664">
    <property type="entry name" value="OMP_bac"/>
</dbReference>
<comment type="subcellular location">
    <subcellularLocation>
        <location evidence="8">Cell outer membrane</location>
        <topology evidence="8">Lipid-anchor</topology>
    </subcellularLocation>
</comment>
<keyword evidence="1 8" id="KW-0132">Cell division</keyword>
<dbReference type="InterPro" id="IPR050330">
    <property type="entry name" value="Bact_OuterMem_StrucFunc"/>
</dbReference>
<evidence type="ECO:0000313" key="11">
    <source>
        <dbReference type="EMBL" id="SNX29064.1"/>
    </source>
</evidence>
<dbReference type="GO" id="GO:0009279">
    <property type="term" value="C:cell outer membrane"/>
    <property type="evidence" value="ECO:0007669"/>
    <property type="project" value="UniProtKB-SubCell"/>
</dbReference>
<dbReference type="RefSeq" id="WP_096673688.1">
    <property type="nucleotide sequence ID" value="NZ_OANS01000003.1"/>
</dbReference>
<dbReference type="InterPro" id="IPR039001">
    <property type="entry name" value="Pal"/>
</dbReference>
<dbReference type="PANTHER" id="PTHR30329">
    <property type="entry name" value="STATOR ELEMENT OF FLAGELLAR MOTOR COMPLEX"/>
    <property type="match status" value="1"/>
</dbReference>
<keyword evidence="5 8" id="KW-0998">Cell outer membrane</keyword>
<comment type="function">
    <text evidence="8">Part of the Tol-Pal system, which plays a role in outer membrane invagination during cell division and is important for maintaining outer membrane integrity.</text>
</comment>
<evidence type="ECO:0000313" key="12">
    <source>
        <dbReference type="Proteomes" id="UP000218069"/>
    </source>
</evidence>
<keyword evidence="2 8" id="KW-0732">Signal</keyword>
<feature type="signal peptide" evidence="9">
    <location>
        <begin position="1"/>
        <end position="23"/>
    </location>
</feature>
<dbReference type="NCBIfam" id="TIGR02802">
    <property type="entry name" value="Pal_lipo"/>
    <property type="match status" value="1"/>
</dbReference>
<evidence type="ECO:0000256" key="5">
    <source>
        <dbReference type="ARBA" id="ARBA00023237"/>
    </source>
</evidence>
<evidence type="ECO:0000256" key="8">
    <source>
        <dbReference type="HAMAP-Rule" id="MF_02204"/>
    </source>
</evidence>
<feature type="domain" description="OmpA-like" evidence="10">
    <location>
        <begin position="52"/>
        <end position="168"/>
    </location>
</feature>